<dbReference type="EMBL" id="BSUK01000001">
    <property type="protein sequence ID" value="GMA22752.1"/>
    <property type="molecule type" value="Genomic_DNA"/>
</dbReference>
<evidence type="ECO:0000256" key="10">
    <source>
        <dbReference type="SAM" id="MobiDB-lite"/>
    </source>
</evidence>
<feature type="transmembrane region" description="Helical" evidence="9">
    <location>
        <begin position="62"/>
        <end position="83"/>
    </location>
</feature>
<dbReference type="Pfam" id="PF00584">
    <property type="entry name" value="SecE"/>
    <property type="match status" value="1"/>
</dbReference>
<comment type="subunit">
    <text evidence="9">Component of the Sec protein translocase complex. Heterotrimer consisting of SecY, SecE and SecG subunits. The heterotrimers can form oligomers, although 1 heterotrimer is thought to be able to translocate proteins. Interacts with the ribosome. Interacts with SecDF, and other proteins may be involved. Interacts with SecA.</text>
</comment>
<gene>
    <name evidence="9" type="primary">secE</name>
    <name evidence="11" type="ORF">GCM10025864_05110</name>
</gene>
<dbReference type="InterPro" id="IPR001901">
    <property type="entry name" value="Translocase_SecE/Sec61-g"/>
</dbReference>
<evidence type="ECO:0000256" key="4">
    <source>
        <dbReference type="ARBA" id="ARBA00022692"/>
    </source>
</evidence>
<evidence type="ECO:0000256" key="7">
    <source>
        <dbReference type="ARBA" id="ARBA00023010"/>
    </source>
</evidence>
<keyword evidence="8 9" id="KW-0472">Membrane</keyword>
<evidence type="ECO:0000256" key="8">
    <source>
        <dbReference type="ARBA" id="ARBA00023136"/>
    </source>
</evidence>
<dbReference type="PANTHER" id="PTHR33910">
    <property type="entry name" value="PROTEIN TRANSLOCASE SUBUNIT SECE"/>
    <property type="match status" value="1"/>
</dbReference>
<keyword evidence="2 9" id="KW-0813">Transport</keyword>
<evidence type="ECO:0000256" key="2">
    <source>
        <dbReference type="ARBA" id="ARBA00022448"/>
    </source>
</evidence>
<dbReference type="InterPro" id="IPR038379">
    <property type="entry name" value="SecE_sf"/>
</dbReference>
<dbReference type="InterPro" id="IPR005807">
    <property type="entry name" value="SecE_bac"/>
</dbReference>
<protein>
    <recommendedName>
        <fullName evidence="9">Protein translocase subunit SecE</fullName>
    </recommendedName>
</protein>
<comment type="caution">
    <text evidence="11">The sequence shown here is derived from an EMBL/GenBank/DDBJ whole genome shotgun (WGS) entry which is preliminary data.</text>
</comment>
<organism evidence="11 12">
    <name type="scientific">Luteimicrobium album</name>
    <dbReference type="NCBI Taxonomy" id="1054550"/>
    <lineage>
        <taxon>Bacteria</taxon>
        <taxon>Bacillati</taxon>
        <taxon>Actinomycetota</taxon>
        <taxon>Actinomycetes</taxon>
        <taxon>Micrococcales</taxon>
        <taxon>Luteimicrobium</taxon>
    </lineage>
</organism>
<keyword evidence="7 9" id="KW-0811">Translocation</keyword>
<evidence type="ECO:0000256" key="3">
    <source>
        <dbReference type="ARBA" id="ARBA00022475"/>
    </source>
</evidence>
<evidence type="ECO:0000256" key="6">
    <source>
        <dbReference type="ARBA" id="ARBA00022989"/>
    </source>
</evidence>
<proteinExistence type="inferred from homology"/>
<evidence type="ECO:0000256" key="5">
    <source>
        <dbReference type="ARBA" id="ARBA00022927"/>
    </source>
</evidence>
<sequence>MDLTVGNEVSESPSESVSASAPAAKKRSASSDKRGFFGRIALFVRQVIAELKKVHTPTRSELFTYTAVVIVFVAAIMAFVTLLDFGIGKLVLLVFGD</sequence>
<keyword evidence="12" id="KW-1185">Reference proteome</keyword>
<name>A0ABQ6HWI2_9MICO</name>
<comment type="subcellular location">
    <subcellularLocation>
        <location evidence="9">Cell membrane</location>
        <topology evidence="9">Single-pass membrane protein</topology>
    </subcellularLocation>
    <subcellularLocation>
        <location evidence="1">Membrane</location>
    </subcellularLocation>
</comment>
<evidence type="ECO:0000256" key="1">
    <source>
        <dbReference type="ARBA" id="ARBA00004370"/>
    </source>
</evidence>
<keyword evidence="4 9" id="KW-0812">Transmembrane</keyword>
<reference evidence="12" key="1">
    <citation type="journal article" date="2019" name="Int. J. Syst. Evol. Microbiol.">
        <title>The Global Catalogue of Microorganisms (GCM) 10K type strain sequencing project: providing services to taxonomists for standard genome sequencing and annotation.</title>
        <authorList>
            <consortium name="The Broad Institute Genomics Platform"/>
            <consortium name="The Broad Institute Genome Sequencing Center for Infectious Disease"/>
            <person name="Wu L."/>
            <person name="Ma J."/>
        </authorList>
    </citation>
    <scope>NUCLEOTIDE SEQUENCE [LARGE SCALE GENOMIC DNA]</scope>
    <source>
        <strain evidence="12">NBRC 106348</strain>
    </source>
</reference>
<dbReference type="Gene3D" id="1.20.5.1030">
    <property type="entry name" value="Preprotein translocase secy subunit"/>
    <property type="match status" value="1"/>
</dbReference>
<comment type="similarity">
    <text evidence="9">Belongs to the SecE/SEC61-gamma family.</text>
</comment>
<keyword evidence="5 9" id="KW-0653">Protein transport</keyword>
<comment type="function">
    <text evidence="9">Essential subunit of the Sec protein translocation channel SecYEG. Clamps together the 2 halves of SecY. May contact the channel plug during translocation.</text>
</comment>
<feature type="region of interest" description="Disordered" evidence="10">
    <location>
        <begin position="1"/>
        <end position="32"/>
    </location>
</feature>
<feature type="compositionally biased region" description="Low complexity" evidence="10">
    <location>
        <begin position="9"/>
        <end position="23"/>
    </location>
</feature>
<evidence type="ECO:0000256" key="9">
    <source>
        <dbReference type="HAMAP-Rule" id="MF_00422"/>
    </source>
</evidence>
<keyword evidence="6 9" id="KW-1133">Transmembrane helix</keyword>
<evidence type="ECO:0000313" key="11">
    <source>
        <dbReference type="EMBL" id="GMA22752.1"/>
    </source>
</evidence>
<keyword evidence="3 9" id="KW-1003">Cell membrane</keyword>
<dbReference type="HAMAP" id="MF_00422">
    <property type="entry name" value="SecE"/>
    <property type="match status" value="1"/>
</dbReference>
<accession>A0ABQ6HWI2</accession>
<dbReference type="Proteomes" id="UP001157091">
    <property type="component" value="Unassembled WGS sequence"/>
</dbReference>
<dbReference type="PANTHER" id="PTHR33910:SF1">
    <property type="entry name" value="PROTEIN TRANSLOCASE SUBUNIT SECE"/>
    <property type="match status" value="1"/>
</dbReference>
<dbReference type="NCBIfam" id="TIGR00964">
    <property type="entry name" value="secE_bact"/>
    <property type="match status" value="1"/>
</dbReference>
<evidence type="ECO:0000313" key="12">
    <source>
        <dbReference type="Proteomes" id="UP001157091"/>
    </source>
</evidence>